<evidence type="ECO:0000313" key="9">
    <source>
        <dbReference type="EMBL" id="TQM11941.1"/>
    </source>
</evidence>
<dbReference type="Proteomes" id="UP000315677">
    <property type="component" value="Unassembled WGS sequence"/>
</dbReference>
<evidence type="ECO:0000256" key="2">
    <source>
        <dbReference type="ARBA" id="ARBA00005417"/>
    </source>
</evidence>
<evidence type="ECO:0000256" key="7">
    <source>
        <dbReference type="ARBA" id="ARBA00023136"/>
    </source>
</evidence>
<comment type="similarity">
    <text evidence="2">Belongs to the ABC transporter superfamily.</text>
</comment>
<evidence type="ECO:0000256" key="1">
    <source>
        <dbReference type="ARBA" id="ARBA00004202"/>
    </source>
</evidence>
<dbReference type="EMBL" id="VFPA01000002">
    <property type="protein sequence ID" value="TQM11941.1"/>
    <property type="molecule type" value="Genomic_DNA"/>
</dbReference>
<dbReference type="Gene3D" id="3.40.50.300">
    <property type="entry name" value="P-loop containing nucleotide triphosphate hydrolases"/>
    <property type="match status" value="1"/>
</dbReference>
<dbReference type="GO" id="GO:0005524">
    <property type="term" value="F:ATP binding"/>
    <property type="evidence" value="ECO:0007669"/>
    <property type="project" value="UniProtKB-KW"/>
</dbReference>
<dbReference type="InterPro" id="IPR003439">
    <property type="entry name" value="ABC_transporter-like_ATP-bd"/>
</dbReference>
<evidence type="ECO:0000256" key="4">
    <source>
        <dbReference type="ARBA" id="ARBA00022475"/>
    </source>
</evidence>
<dbReference type="GO" id="GO:0005886">
    <property type="term" value="C:plasma membrane"/>
    <property type="evidence" value="ECO:0007669"/>
    <property type="project" value="UniProtKB-SubCell"/>
</dbReference>
<evidence type="ECO:0000259" key="8">
    <source>
        <dbReference type="PROSITE" id="PS50893"/>
    </source>
</evidence>
<keyword evidence="4" id="KW-1003">Cell membrane</keyword>
<dbReference type="InterPro" id="IPR050388">
    <property type="entry name" value="ABC_Ni/Peptide_Import"/>
</dbReference>
<name>A0A543DRJ4_9PSEU</name>
<dbReference type="InterPro" id="IPR013563">
    <property type="entry name" value="Oligopep_ABC_C"/>
</dbReference>
<comment type="caution">
    <text evidence="9">The sequence shown here is derived from an EMBL/GenBank/DDBJ whole genome shotgun (WGS) entry which is preliminary data.</text>
</comment>
<dbReference type="FunFam" id="3.40.50.300:FF:000016">
    <property type="entry name" value="Oligopeptide ABC transporter ATP-binding component"/>
    <property type="match status" value="1"/>
</dbReference>
<keyword evidence="7" id="KW-0472">Membrane</keyword>
<evidence type="ECO:0000256" key="3">
    <source>
        <dbReference type="ARBA" id="ARBA00022448"/>
    </source>
</evidence>
<feature type="domain" description="ABC transporter" evidence="8">
    <location>
        <begin position="20"/>
        <end position="271"/>
    </location>
</feature>
<keyword evidence="5" id="KW-0547">Nucleotide-binding</keyword>
<dbReference type="GO" id="GO:0016887">
    <property type="term" value="F:ATP hydrolysis activity"/>
    <property type="evidence" value="ECO:0007669"/>
    <property type="project" value="InterPro"/>
</dbReference>
<dbReference type="PROSITE" id="PS50893">
    <property type="entry name" value="ABC_TRANSPORTER_2"/>
    <property type="match status" value="1"/>
</dbReference>
<reference evidence="9 10" key="1">
    <citation type="submission" date="2019-06" db="EMBL/GenBank/DDBJ databases">
        <title>Sequencing the genomes of 1000 actinobacteria strains.</title>
        <authorList>
            <person name="Klenk H.-P."/>
        </authorList>
    </citation>
    <scope>NUCLEOTIDE SEQUENCE [LARGE SCALE GENOMIC DNA]</scope>
    <source>
        <strain evidence="9 10">DSM 45301</strain>
    </source>
</reference>
<sequence>MSTLEEPVADASATSAAPLLVGEDVRTHFRSPRGTVRAVDGISFSLAEGRTLGIVGESGSGKSVLARSIMNILPRRAVVAADGHIRFKGRDVRPLPRAEMRKLWGREMAIVFQDPMTSLNPVLRVGDQLTEPLRVRLGMNRTHAAERALQLFRAVGIPAPERRLREYPHQLSGGMRQRVTIAIALACEPELLLADEPTTALDVTVQRQILDLLAERRREQRMATILVTHDFGVVAGRVDETIVMYAGRAVERAPTALLFTETRHPYTSALIRSIPRLRNPPHTRLEAISGRPPDLVAPPAGCRFAPRCRHAQPRCTTEDPPLTPAGATGHEFACFFPVGTDRGADALARNLRAGRTATGLAVAGGGTGVDT</sequence>
<gene>
    <name evidence="9" type="ORF">FB558_4514</name>
</gene>
<keyword evidence="10" id="KW-1185">Reference proteome</keyword>
<dbReference type="PANTHER" id="PTHR43297">
    <property type="entry name" value="OLIGOPEPTIDE TRANSPORT ATP-BINDING PROTEIN APPD"/>
    <property type="match status" value="1"/>
</dbReference>
<dbReference type="GO" id="GO:0015833">
    <property type="term" value="P:peptide transport"/>
    <property type="evidence" value="ECO:0007669"/>
    <property type="project" value="InterPro"/>
</dbReference>
<dbReference type="SMART" id="SM00382">
    <property type="entry name" value="AAA"/>
    <property type="match status" value="1"/>
</dbReference>
<dbReference type="NCBIfam" id="TIGR01727">
    <property type="entry name" value="oligo_HPY"/>
    <property type="match status" value="1"/>
</dbReference>
<evidence type="ECO:0000256" key="5">
    <source>
        <dbReference type="ARBA" id="ARBA00022741"/>
    </source>
</evidence>
<dbReference type="PROSITE" id="PS00211">
    <property type="entry name" value="ABC_TRANSPORTER_1"/>
    <property type="match status" value="1"/>
</dbReference>
<dbReference type="Pfam" id="PF00005">
    <property type="entry name" value="ABC_tran"/>
    <property type="match status" value="1"/>
</dbReference>
<dbReference type="InterPro" id="IPR003593">
    <property type="entry name" value="AAA+_ATPase"/>
</dbReference>
<protein>
    <submittedName>
        <fullName evidence="9">Peptide/nickel transport system ATP-binding protein</fullName>
    </submittedName>
</protein>
<keyword evidence="6 9" id="KW-0067">ATP-binding</keyword>
<evidence type="ECO:0000256" key="6">
    <source>
        <dbReference type="ARBA" id="ARBA00022840"/>
    </source>
</evidence>
<dbReference type="RefSeq" id="WP_142056356.1">
    <property type="nucleotide sequence ID" value="NZ_VFPA01000002.1"/>
</dbReference>
<accession>A0A543DRJ4</accession>
<dbReference type="AlphaFoldDB" id="A0A543DRJ4"/>
<dbReference type="InterPro" id="IPR017871">
    <property type="entry name" value="ABC_transporter-like_CS"/>
</dbReference>
<dbReference type="InterPro" id="IPR027417">
    <property type="entry name" value="P-loop_NTPase"/>
</dbReference>
<comment type="subcellular location">
    <subcellularLocation>
        <location evidence="1">Cell membrane</location>
        <topology evidence="1">Peripheral membrane protein</topology>
    </subcellularLocation>
</comment>
<evidence type="ECO:0000313" key="10">
    <source>
        <dbReference type="Proteomes" id="UP000315677"/>
    </source>
</evidence>
<proteinExistence type="inferred from homology"/>
<dbReference type="OrthoDB" id="3327300at2"/>
<dbReference type="Pfam" id="PF08352">
    <property type="entry name" value="oligo_HPY"/>
    <property type="match status" value="1"/>
</dbReference>
<dbReference type="PANTHER" id="PTHR43297:SF2">
    <property type="entry name" value="DIPEPTIDE TRANSPORT ATP-BINDING PROTEIN DPPD"/>
    <property type="match status" value="1"/>
</dbReference>
<dbReference type="CDD" id="cd03257">
    <property type="entry name" value="ABC_NikE_OppD_transporters"/>
    <property type="match status" value="1"/>
</dbReference>
<keyword evidence="3" id="KW-0813">Transport</keyword>
<organism evidence="9 10">
    <name type="scientific">Pseudonocardia kunmingensis</name>
    <dbReference type="NCBI Taxonomy" id="630975"/>
    <lineage>
        <taxon>Bacteria</taxon>
        <taxon>Bacillati</taxon>
        <taxon>Actinomycetota</taxon>
        <taxon>Actinomycetes</taxon>
        <taxon>Pseudonocardiales</taxon>
        <taxon>Pseudonocardiaceae</taxon>
        <taxon>Pseudonocardia</taxon>
    </lineage>
</organism>
<dbReference type="SUPFAM" id="SSF52540">
    <property type="entry name" value="P-loop containing nucleoside triphosphate hydrolases"/>
    <property type="match status" value="1"/>
</dbReference>